<dbReference type="EMBL" id="KE525343">
    <property type="protein sequence ID" value="KFB49150.1"/>
    <property type="molecule type" value="Genomic_DNA"/>
</dbReference>
<organism evidence="1">
    <name type="scientific">Anopheles sinensis</name>
    <name type="common">Mosquito</name>
    <dbReference type="NCBI Taxonomy" id="74873"/>
    <lineage>
        <taxon>Eukaryota</taxon>
        <taxon>Metazoa</taxon>
        <taxon>Ecdysozoa</taxon>
        <taxon>Arthropoda</taxon>
        <taxon>Hexapoda</taxon>
        <taxon>Insecta</taxon>
        <taxon>Pterygota</taxon>
        <taxon>Neoptera</taxon>
        <taxon>Endopterygota</taxon>
        <taxon>Diptera</taxon>
        <taxon>Nematocera</taxon>
        <taxon>Culicoidea</taxon>
        <taxon>Culicidae</taxon>
        <taxon>Anophelinae</taxon>
        <taxon>Anopheles</taxon>
    </lineage>
</organism>
<reference evidence="1 3" key="1">
    <citation type="journal article" date="2014" name="BMC Genomics">
        <title>Genome sequence of Anopheles sinensis provides insight into genetics basis of mosquito competence for malaria parasites.</title>
        <authorList>
            <person name="Zhou D."/>
            <person name="Zhang D."/>
            <person name="Ding G."/>
            <person name="Shi L."/>
            <person name="Hou Q."/>
            <person name="Ye Y."/>
            <person name="Xu Y."/>
            <person name="Zhou H."/>
            <person name="Xiong C."/>
            <person name="Li S."/>
            <person name="Yu J."/>
            <person name="Hong S."/>
            <person name="Yu X."/>
            <person name="Zou P."/>
            <person name="Chen C."/>
            <person name="Chang X."/>
            <person name="Wang W."/>
            <person name="Lv Y."/>
            <person name="Sun Y."/>
            <person name="Ma L."/>
            <person name="Shen B."/>
            <person name="Zhu C."/>
        </authorList>
    </citation>
    <scope>NUCLEOTIDE SEQUENCE [LARGE SCALE GENOMIC DNA]</scope>
</reference>
<gene>
    <name evidence="1" type="ORF">ZHAS_00017306</name>
</gene>
<reference evidence="2" key="2">
    <citation type="submission" date="2020-05" db="UniProtKB">
        <authorList>
            <consortium name="EnsemblMetazoa"/>
        </authorList>
    </citation>
    <scope>IDENTIFICATION</scope>
</reference>
<accession>A0A084WG06</accession>
<dbReference type="EnsemblMetazoa" id="ASIC017306-RA">
    <property type="protein sequence ID" value="ASIC017306-PA"/>
    <property type="gene ID" value="ASIC017306"/>
</dbReference>
<protein>
    <submittedName>
        <fullName evidence="1 2">Uncharacterized protein</fullName>
    </submittedName>
</protein>
<dbReference type="Proteomes" id="UP000030765">
    <property type="component" value="Unassembled WGS sequence"/>
</dbReference>
<keyword evidence="3" id="KW-1185">Reference proteome</keyword>
<dbReference type="EMBL" id="ATLV01023422">
    <property type="status" value="NOT_ANNOTATED_CDS"/>
    <property type="molecule type" value="Genomic_DNA"/>
</dbReference>
<evidence type="ECO:0000313" key="1">
    <source>
        <dbReference type="EMBL" id="KFB49150.1"/>
    </source>
</evidence>
<sequence>MASSGAAPLLPSAPAGPIHRLPLTSINHLSRTLLWLLPSILPAAHRALGSVVSQLSAFRASATRIVPFGSFRHPGGSILRESANGRLPGQLDR</sequence>
<dbReference type="AlphaFoldDB" id="A0A084WG06"/>
<evidence type="ECO:0000313" key="3">
    <source>
        <dbReference type="Proteomes" id="UP000030765"/>
    </source>
</evidence>
<evidence type="ECO:0000313" key="2">
    <source>
        <dbReference type="EnsemblMetazoa" id="ASIC017306-PA"/>
    </source>
</evidence>
<dbReference type="VEuPathDB" id="VectorBase:ASIC017306"/>
<proteinExistence type="predicted"/>
<name>A0A084WG06_ANOSI</name>